<dbReference type="Proteomes" id="UP000183410">
    <property type="component" value="Unassembled WGS sequence"/>
</dbReference>
<keyword evidence="1" id="KW-0812">Transmembrane</keyword>
<protein>
    <submittedName>
        <fullName evidence="2">Uncharacterized protein</fullName>
    </submittedName>
</protein>
<organism evidence="2 3">
    <name type="scientific">Paenibacillus algorifonticola</name>
    <dbReference type="NCBI Taxonomy" id="684063"/>
    <lineage>
        <taxon>Bacteria</taxon>
        <taxon>Bacillati</taxon>
        <taxon>Bacillota</taxon>
        <taxon>Bacilli</taxon>
        <taxon>Bacillales</taxon>
        <taxon>Paenibacillaceae</taxon>
        <taxon>Paenibacillus</taxon>
    </lineage>
</organism>
<sequence>MLNLMAVIAYVLITLWVIFSIVKVGRTPQRRVQNIYLLFISGITMFAMAPNELWKAILPLFNLALIIAYLIFIYVMRKKG</sequence>
<keyword evidence="1" id="KW-0472">Membrane</keyword>
<reference evidence="3" key="1">
    <citation type="submission" date="2016-10" db="EMBL/GenBank/DDBJ databases">
        <authorList>
            <person name="Varghese N."/>
            <person name="Submissions S."/>
        </authorList>
    </citation>
    <scope>NUCLEOTIDE SEQUENCE [LARGE SCALE GENOMIC DNA]</scope>
    <source>
        <strain evidence="3">CGMCC 1.10223</strain>
    </source>
</reference>
<dbReference type="RefSeq" id="WP_046233597.1">
    <property type="nucleotide sequence ID" value="NZ_FONN01000017.1"/>
</dbReference>
<keyword evidence="3" id="KW-1185">Reference proteome</keyword>
<evidence type="ECO:0000313" key="3">
    <source>
        <dbReference type="Proteomes" id="UP000183410"/>
    </source>
</evidence>
<dbReference type="OrthoDB" id="9957143at2"/>
<feature type="transmembrane region" description="Helical" evidence="1">
    <location>
        <begin position="56"/>
        <end position="76"/>
    </location>
</feature>
<evidence type="ECO:0000313" key="2">
    <source>
        <dbReference type="EMBL" id="SFF19718.1"/>
    </source>
</evidence>
<feature type="transmembrane region" description="Helical" evidence="1">
    <location>
        <begin position="34"/>
        <end position="50"/>
    </location>
</feature>
<proteinExistence type="predicted"/>
<evidence type="ECO:0000256" key="1">
    <source>
        <dbReference type="SAM" id="Phobius"/>
    </source>
</evidence>
<name>A0A1I2GR13_9BACL</name>
<gene>
    <name evidence="2" type="ORF">SAMN04487969_11787</name>
</gene>
<accession>A0A1I2GR13</accession>
<keyword evidence="1" id="KW-1133">Transmembrane helix</keyword>
<dbReference type="AlphaFoldDB" id="A0A1I2GR13"/>
<feature type="transmembrane region" description="Helical" evidence="1">
    <location>
        <begin position="6"/>
        <end position="22"/>
    </location>
</feature>
<dbReference type="EMBL" id="FONN01000017">
    <property type="protein sequence ID" value="SFF19718.1"/>
    <property type="molecule type" value="Genomic_DNA"/>
</dbReference>